<gene>
    <name evidence="10 14" type="primary">xerC</name>
    <name evidence="14" type="ORF">Cabys_69</name>
    <name evidence="15" type="ORF">Calab_0885</name>
</gene>
<dbReference type="HAMAP" id="MF_01808">
    <property type="entry name" value="Recomb_XerC_XerD"/>
    <property type="match status" value="1"/>
</dbReference>
<sequence length="306" mass="35662">MDKHIRDFLRYLFLERRYARNTIRSYGTDLLQFEEFLEQHFTATNIPWSLVDKRVIRFFLIRLQEQKISKRSIARKLATLKSFFRYLLKNGIIESNPVATVKMPKLEKKLPEHLGPAEIEALLRLPKLNTFEGLRDLAILELFYGTGIRLSELINLKVSQVDFQENLIRVIGKGNKERIVPFGGSAKLILEKYLSIRPQFAENSVDNLFVLKSGKKMYPMAVQRIVKKYLTQASNLKQKSPHVLRHTYATHLLNQGADIRVVKDLLGHENLATTQIYTHLSIEHLKKVYNQAHPRATNKSSKNRRR</sequence>
<dbReference type="NCBIfam" id="NF040815">
    <property type="entry name" value="recomb_XerA_Arch"/>
    <property type="match status" value="1"/>
</dbReference>
<feature type="active site" evidence="10">
    <location>
        <position position="149"/>
    </location>
</feature>
<keyword evidence="16" id="KW-1185">Reference proteome</keyword>
<dbReference type="Proteomes" id="UP000004671">
    <property type="component" value="Chromosome"/>
</dbReference>
<keyword evidence="9 10" id="KW-0131">Cell cycle</keyword>
<comment type="subcellular location">
    <subcellularLocation>
        <location evidence="1 10">Cytoplasm</location>
    </subcellularLocation>
</comment>
<evidence type="ECO:0000256" key="10">
    <source>
        <dbReference type="HAMAP-Rule" id="MF_01808"/>
    </source>
</evidence>
<dbReference type="CDD" id="cd00798">
    <property type="entry name" value="INT_XerDC_C"/>
    <property type="match status" value="1"/>
</dbReference>
<keyword evidence="7 10" id="KW-0238">DNA-binding</keyword>
<feature type="active site" evidence="10">
    <location>
        <position position="173"/>
    </location>
</feature>
<name>H1XUM3_CALAY</name>
<evidence type="ECO:0000256" key="9">
    <source>
        <dbReference type="ARBA" id="ARBA00023306"/>
    </source>
</evidence>
<dbReference type="GO" id="GO:0003677">
    <property type="term" value="F:DNA binding"/>
    <property type="evidence" value="ECO:0007669"/>
    <property type="project" value="UniProtKB-UniRule"/>
</dbReference>
<keyword evidence="6 10" id="KW-0229">DNA integration</keyword>
<dbReference type="InterPro" id="IPR010998">
    <property type="entry name" value="Integrase_recombinase_N"/>
</dbReference>
<evidence type="ECO:0000256" key="5">
    <source>
        <dbReference type="ARBA" id="ARBA00022829"/>
    </source>
</evidence>
<evidence type="ECO:0000256" key="3">
    <source>
        <dbReference type="ARBA" id="ARBA00022490"/>
    </source>
</evidence>
<dbReference type="PROSITE" id="PS51900">
    <property type="entry name" value="CB"/>
    <property type="match status" value="1"/>
</dbReference>
<evidence type="ECO:0000259" key="13">
    <source>
        <dbReference type="PROSITE" id="PS51900"/>
    </source>
</evidence>
<feature type="domain" description="Tyr recombinase" evidence="12">
    <location>
        <begin position="109"/>
        <end position="290"/>
    </location>
</feature>
<dbReference type="GO" id="GO:0005737">
    <property type="term" value="C:cytoplasm"/>
    <property type="evidence" value="ECO:0007669"/>
    <property type="project" value="UniProtKB-SubCell"/>
</dbReference>
<dbReference type="NCBIfam" id="TIGR02224">
    <property type="entry name" value="recomb_XerC"/>
    <property type="match status" value="1"/>
</dbReference>
<dbReference type="Pfam" id="PF00589">
    <property type="entry name" value="Phage_integrase"/>
    <property type="match status" value="1"/>
</dbReference>
<dbReference type="InterPro" id="IPR044068">
    <property type="entry name" value="CB"/>
</dbReference>
<comment type="similarity">
    <text evidence="2 10">Belongs to the 'phage' integrase family. XerC subfamily.</text>
</comment>
<dbReference type="GO" id="GO:0007059">
    <property type="term" value="P:chromosome segregation"/>
    <property type="evidence" value="ECO:0007669"/>
    <property type="project" value="UniProtKB-UniRule"/>
</dbReference>
<dbReference type="InterPro" id="IPR002104">
    <property type="entry name" value="Integrase_catalytic"/>
</dbReference>
<keyword evidence="8 10" id="KW-0233">DNA recombination</keyword>
<dbReference type="Proteomes" id="UP000183868">
    <property type="component" value="Chromosome"/>
</dbReference>
<feature type="domain" description="Core-binding (CB)" evidence="13">
    <location>
        <begin position="1"/>
        <end position="88"/>
    </location>
</feature>
<evidence type="ECO:0000313" key="17">
    <source>
        <dbReference type="Proteomes" id="UP000183868"/>
    </source>
</evidence>
<dbReference type="SUPFAM" id="SSF56349">
    <property type="entry name" value="DNA breaking-rejoining enzymes"/>
    <property type="match status" value="1"/>
</dbReference>
<comment type="subunit">
    <text evidence="10">Forms a cyclic heterotetrameric complex composed of two molecules of XerC and two molecules of XerD.</text>
</comment>
<evidence type="ECO:0000256" key="7">
    <source>
        <dbReference type="ARBA" id="ARBA00023125"/>
    </source>
</evidence>
<evidence type="ECO:0000313" key="16">
    <source>
        <dbReference type="Proteomes" id="UP000004671"/>
    </source>
</evidence>
<dbReference type="PROSITE" id="PS51898">
    <property type="entry name" value="TYR_RECOMBINASE"/>
    <property type="match status" value="1"/>
</dbReference>
<dbReference type="GO" id="GO:0009037">
    <property type="term" value="F:tyrosine-based site-specific recombinase activity"/>
    <property type="evidence" value="ECO:0007669"/>
    <property type="project" value="UniProtKB-UniRule"/>
</dbReference>
<dbReference type="Gene3D" id="1.10.443.10">
    <property type="entry name" value="Intergrase catalytic core"/>
    <property type="match status" value="1"/>
</dbReference>
<protein>
    <recommendedName>
        <fullName evidence="10 11">Tyrosine recombinase XerC</fullName>
    </recommendedName>
</protein>
<proteinExistence type="inferred from homology"/>
<evidence type="ECO:0000313" key="14">
    <source>
        <dbReference type="EMBL" id="APF16820.1"/>
    </source>
</evidence>
<dbReference type="Pfam" id="PF02899">
    <property type="entry name" value="Phage_int_SAM_1"/>
    <property type="match status" value="1"/>
</dbReference>
<dbReference type="STRING" id="880073.Cabys_69"/>
<dbReference type="EMBL" id="CP018099">
    <property type="protein sequence ID" value="APF16820.1"/>
    <property type="molecule type" value="Genomic_DNA"/>
</dbReference>
<feature type="active site" description="O-(3'-phospho-DNA)-tyrosine intermediate" evidence="10">
    <location>
        <position position="277"/>
    </location>
</feature>
<evidence type="ECO:0000256" key="6">
    <source>
        <dbReference type="ARBA" id="ARBA00022908"/>
    </source>
</evidence>
<dbReference type="PANTHER" id="PTHR30349">
    <property type="entry name" value="PHAGE INTEGRASE-RELATED"/>
    <property type="match status" value="1"/>
</dbReference>
<evidence type="ECO:0000313" key="15">
    <source>
        <dbReference type="EMBL" id="EHO40522.1"/>
    </source>
</evidence>
<keyword evidence="4 10" id="KW-0132">Cell division</keyword>
<keyword evidence="5 10" id="KW-0159">Chromosome partition</keyword>
<dbReference type="GO" id="GO:0006313">
    <property type="term" value="P:DNA transposition"/>
    <property type="evidence" value="ECO:0007669"/>
    <property type="project" value="UniProtKB-UniRule"/>
</dbReference>
<dbReference type="RefSeq" id="WP_006927519.1">
    <property type="nucleotide sequence ID" value="NZ_CM001402.1"/>
</dbReference>
<dbReference type="InterPro" id="IPR013762">
    <property type="entry name" value="Integrase-like_cat_sf"/>
</dbReference>
<dbReference type="PaxDb" id="880073-Calab_0885"/>
<dbReference type="GO" id="GO:0051301">
    <property type="term" value="P:cell division"/>
    <property type="evidence" value="ECO:0007669"/>
    <property type="project" value="UniProtKB-UniRule"/>
</dbReference>
<dbReference type="InterPro" id="IPR011931">
    <property type="entry name" value="Recomb_XerC"/>
</dbReference>
<evidence type="ECO:0000256" key="4">
    <source>
        <dbReference type="ARBA" id="ARBA00022618"/>
    </source>
</evidence>
<dbReference type="NCBIfam" id="NF001399">
    <property type="entry name" value="PRK00283.1"/>
    <property type="match status" value="1"/>
</dbReference>
<dbReference type="PANTHER" id="PTHR30349:SF77">
    <property type="entry name" value="TYROSINE RECOMBINASE XERC"/>
    <property type="match status" value="1"/>
</dbReference>
<evidence type="ECO:0000256" key="11">
    <source>
        <dbReference type="NCBIfam" id="TIGR02224"/>
    </source>
</evidence>
<evidence type="ECO:0000259" key="12">
    <source>
        <dbReference type="PROSITE" id="PS51898"/>
    </source>
</evidence>
<dbReference type="AlphaFoldDB" id="H1XUM3"/>
<keyword evidence="3 10" id="KW-0963">Cytoplasm</keyword>
<feature type="active site" evidence="10">
    <location>
        <position position="242"/>
    </location>
</feature>
<feature type="active site" evidence="10">
    <location>
        <position position="268"/>
    </location>
</feature>
<comment type="function">
    <text evidence="10">Site-specific tyrosine recombinase, which acts by catalyzing the cutting and rejoining of the recombining DNA molecules. The XerC-XerD complex is essential to convert dimers of the bacterial chromosome into monomers to permit their segregation at cell division. It also contributes to the segregational stability of plasmids.</text>
</comment>
<feature type="active site" evidence="10">
    <location>
        <position position="245"/>
    </location>
</feature>
<evidence type="ECO:0000256" key="1">
    <source>
        <dbReference type="ARBA" id="ARBA00004496"/>
    </source>
</evidence>
<organism evidence="15 16">
    <name type="scientific">Caldithrix abyssi DSM 13497</name>
    <dbReference type="NCBI Taxonomy" id="880073"/>
    <lineage>
        <taxon>Bacteria</taxon>
        <taxon>Pseudomonadati</taxon>
        <taxon>Calditrichota</taxon>
        <taxon>Calditrichia</taxon>
        <taxon>Calditrichales</taxon>
        <taxon>Calditrichaceae</taxon>
        <taxon>Caldithrix</taxon>
    </lineage>
</organism>
<dbReference type="eggNOG" id="COG4974">
    <property type="taxonomic scope" value="Bacteria"/>
</dbReference>
<dbReference type="InterPro" id="IPR050090">
    <property type="entry name" value="Tyrosine_recombinase_XerCD"/>
</dbReference>
<dbReference type="HOGENOM" id="CLU_027562_9_6_0"/>
<evidence type="ECO:0000256" key="8">
    <source>
        <dbReference type="ARBA" id="ARBA00023172"/>
    </source>
</evidence>
<reference evidence="15 16" key="1">
    <citation type="submission" date="2011-09" db="EMBL/GenBank/DDBJ databases">
        <title>The permanent draft genome of Caldithrix abyssi DSM 13497.</title>
        <authorList>
            <consortium name="US DOE Joint Genome Institute (JGI-PGF)"/>
            <person name="Lucas S."/>
            <person name="Han J."/>
            <person name="Lapidus A."/>
            <person name="Bruce D."/>
            <person name="Goodwin L."/>
            <person name="Pitluck S."/>
            <person name="Peters L."/>
            <person name="Kyrpides N."/>
            <person name="Mavromatis K."/>
            <person name="Ivanova N."/>
            <person name="Mikhailova N."/>
            <person name="Chertkov O."/>
            <person name="Detter J.C."/>
            <person name="Tapia R."/>
            <person name="Han C."/>
            <person name="Land M."/>
            <person name="Hauser L."/>
            <person name="Markowitz V."/>
            <person name="Cheng J.-F."/>
            <person name="Hugenholtz P."/>
            <person name="Woyke T."/>
            <person name="Wu D."/>
            <person name="Spring S."/>
            <person name="Brambilla E."/>
            <person name="Klenk H.-P."/>
            <person name="Eisen J.A."/>
        </authorList>
    </citation>
    <scope>NUCLEOTIDE SEQUENCE [LARGE SCALE GENOMIC DNA]</scope>
    <source>
        <strain evidence="15 16">DSM 13497</strain>
    </source>
</reference>
<dbReference type="InterPro" id="IPR004107">
    <property type="entry name" value="Integrase_SAM-like_N"/>
</dbReference>
<dbReference type="InterPro" id="IPR023009">
    <property type="entry name" value="Tyrosine_recombinase_XerC/XerD"/>
</dbReference>
<evidence type="ECO:0000256" key="2">
    <source>
        <dbReference type="ARBA" id="ARBA00006657"/>
    </source>
</evidence>
<reference evidence="14 17" key="2">
    <citation type="submission" date="2016-11" db="EMBL/GenBank/DDBJ databases">
        <title>Genomic analysis of Caldithrix abyssi and proposal of a novel bacterial phylum Caldithrichaeota.</title>
        <authorList>
            <person name="Kublanov I."/>
            <person name="Sigalova O."/>
            <person name="Gavrilov S."/>
            <person name="Lebedinsky A."/>
            <person name="Ivanova N."/>
            <person name="Daum C."/>
            <person name="Reddy T."/>
            <person name="Klenk H.P."/>
            <person name="Goker M."/>
            <person name="Reva O."/>
            <person name="Miroshnichenko M."/>
            <person name="Kyprides N."/>
            <person name="Woyke T."/>
            <person name="Gelfand M."/>
        </authorList>
    </citation>
    <scope>NUCLEOTIDE SEQUENCE [LARGE SCALE GENOMIC DNA]</scope>
    <source>
        <strain evidence="14 17">LF13</strain>
    </source>
</reference>
<dbReference type="OrthoDB" id="9801717at2"/>
<dbReference type="Gene3D" id="1.10.150.130">
    <property type="match status" value="1"/>
</dbReference>
<dbReference type="KEGG" id="caby:Cabys_69"/>
<dbReference type="InterPro" id="IPR011010">
    <property type="entry name" value="DNA_brk_join_enz"/>
</dbReference>
<dbReference type="EMBL" id="CM001402">
    <property type="protein sequence ID" value="EHO40522.1"/>
    <property type="molecule type" value="Genomic_DNA"/>
</dbReference>
<dbReference type="InParanoid" id="H1XUM3"/>
<accession>H1XUM3</accession>